<dbReference type="Pfam" id="PF16193">
    <property type="entry name" value="AAA_assoc_2"/>
    <property type="match status" value="1"/>
</dbReference>
<keyword evidence="2" id="KW-0067">ATP-binding</keyword>
<dbReference type="RefSeq" id="WP_015084254.1">
    <property type="nucleotide sequence ID" value="NC_019552.1"/>
</dbReference>
<accession>A0AAI8FDB2</accession>
<dbReference type="SUPFAM" id="SSF48019">
    <property type="entry name" value="post-AAA+ oligomerization domain-like"/>
    <property type="match status" value="1"/>
</dbReference>
<dbReference type="PANTHER" id="PTHR13779:SF7">
    <property type="entry name" value="ATPASE WRNIP1"/>
    <property type="match status" value="1"/>
</dbReference>
<keyword evidence="1" id="KW-0547">Nucleotide-binding</keyword>
<dbReference type="SUPFAM" id="SSF52540">
    <property type="entry name" value="P-loop containing nucleoside triphosphate hydrolases"/>
    <property type="match status" value="1"/>
</dbReference>
<evidence type="ECO:0000259" key="3">
    <source>
        <dbReference type="SMART" id="SM00382"/>
    </source>
</evidence>
<evidence type="ECO:0000313" key="4">
    <source>
        <dbReference type="EMBL" id="AFX74527.1"/>
    </source>
</evidence>
<evidence type="ECO:0000256" key="1">
    <source>
        <dbReference type="ARBA" id="ARBA00022741"/>
    </source>
</evidence>
<dbReference type="Gene3D" id="1.10.3710.10">
    <property type="entry name" value="DNA polymerase III clamp loader subunits, C-terminal domain"/>
    <property type="match status" value="1"/>
</dbReference>
<dbReference type="InterPro" id="IPR008921">
    <property type="entry name" value="DNA_pol3_clamp-load_cplx_C"/>
</dbReference>
<dbReference type="Pfam" id="PF12002">
    <property type="entry name" value="MgsA_C"/>
    <property type="match status" value="1"/>
</dbReference>
<name>A0AAI8FDB2_MESHY</name>
<dbReference type="CDD" id="cd00009">
    <property type="entry name" value="AAA"/>
    <property type="match status" value="1"/>
</dbReference>
<dbReference type="Gene3D" id="3.40.50.300">
    <property type="entry name" value="P-loop containing nucleotide triphosphate hydrolases"/>
    <property type="match status" value="1"/>
</dbReference>
<organism evidence="4 5">
    <name type="scientific">Mesomycoplasma hyorhinis SK76</name>
    <dbReference type="NCBI Taxonomy" id="1118964"/>
    <lineage>
        <taxon>Bacteria</taxon>
        <taxon>Bacillati</taxon>
        <taxon>Mycoplasmatota</taxon>
        <taxon>Mycoplasmoidales</taxon>
        <taxon>Metamycoplasmataceae</taxon>
        <taxon>Mesomycoplasma</taxon>
    </lineage>
</organism>
<proteinExistence type="predicted"/>
<dbReference type="InterPro" id="IPR032423">
    <property type="entry name" value="AAA_assoc_2"/>
</dbReference>
<dbReference type="KEGG" id="mhs:MOS_622"/>
<dbReference type="GO" id="GO:0005524">
    <property type="term" value="F:ATP binding"/>
    <property type="evidence" value="ECO:0007669"/>
    <property type="project" value="UniProtKB-KW"/>
</dbReference>
<dbReference type="GeneID" id="93248716"/>
<dbReference type="SMART" id="SM00382">
    <property type="entry name" value="AAA"/>
    <property type="match status" value="1"/>
</dbReference>
<dbReference type="Proteomes" id="UP000009399">
    <property type="component" value="Chromosome"/>
</dbReference>
<dbReference type="InterPro" id="IPR027417">
    <property type="entry name" value="P-loop_NTPase"/>
</dbReference>
<dbReference type="GO" id="GO:0006310">
    <property type="term" value="P:DNA recombination"/>
    <property type="evidence" value="ECO:0007669"/>
    <property type="project" value="InterPro"/>
</dbReference>
<dbReference type="CDD" id="cd18139">
    <property type="entry name" value="HLD_clamp_RarA"/>
    <property type="match status" value="1"/>
</dbReference>
<dbReference type="InterPro" id="IPR003593">
    <property type="entry name" value="AAA+_ATPase"/>
</dbReference>
<dbReference type="Pfam" id="PF05496">
    <property type="entry name" value="RuvB_N"/>
    <property type="match status" value="1"/>
</dbReference>
<dbReference type="InterPro" id="IPR008824">
    <property type="entry name" value="RuvB-like_N"/>
</dbReference>
<dbReference type="PANTHER" id="PTHR13779">
    <property type="entry name" value="WERNER HELICASE-INTERACTING PROTEIN 1 FAMILY MEMBER"/>
    <property type="match status" value="1"/>
</dbReference>
<dbReference type="GO" id="GO:0003677">
    <property type="term" value="F:DNA binding"/>
    <property type="evidence" value="ECO:0007669"/>
    <property type="project" value="InterPro"/>
</dbReference>
<dbReference type="Gene3D" id="1.10.8.60">
    <property type="match status" value="1"/>
</dbReference>
<dbReference type="Gene3D" id="1.20.272.10">
    <property type="match status" value="1"/>
</dbReference>
<dbReference type="InterPro" id="IPR021886">
    <property type="entry name" value="MgsA_C"/>
</dbReference>
<dbReference type="GO" id="GO:0006261">
    <property type="term" value="P:DNA-templated DNA replication"/>
    <property type="evidence" value="ECO:0007669"/>
    <property type="project" value="TreeGrafter"/>
</dbReference>
<reference evidence="4 5" key="1">
    <citation type="journal article" date="2013" name="Genome Announc.">
        <title>Complete Genome Sequence of Mycoplasma hyorhinis Strain SK76.</title>
        <authorList>
            <person name="Goodison S."/>
            <person name="Urquidi V."/>
            <person name="Kumar D."/>
            <person name="Reyes L."/>
            <person name="Rosser C.J."/>
        </authorList>
    </citation>
    <scope>NUCLEOTIDE SEQUENCE [LARGE SCALE GENOMIC DNA]</scope>
    <source>
        <strain evidence="4 5">SK76</strain>
    </source>
</reference>
<dbReference type="GO" id="GO:0009378">
    <property type="term" value="F:four-way junction helicase activity"/>
    <property type="evidence" value="ECO:0007669"/>
    <property type="project" value="InterPro"/>
</dbReference>
<sequence>MIATKLRPENLEEFVGQPHLRTLLEKLIQTQDKSSFIFYGPSGTGKTSLAILLAKNLNLKFDIFNATIENKSDLLQKIKDNQVVIIDEVHRLNKDKQDILLSHLEQGETTFYLCTTENPFFKIVPAIRSRTYLLEFKPLSFEDIFLRLSLYLKNNNLSQIIDDSLLKFIIRHSNGDLRQSLNNLSLILKLNKKKNIEKEDIKAIIPSMNFYSDEKGDNHYDYLSAFHKSLRGSDEDASLYYGAIILHSGDIDGLIRRLIAVVHEDIGLANPLLSIKVQSAIWAMERLGMPEMKLPLAHIICEIALSPKSNSTYLAFEKAQELINSNQIYTPPNHLRDSHYQSAAKLNRGVGYKYPHDFENHWIFQQYMPDKLKNQVLFTYSNSQAEVKFKKYWDNIKKNEGNNGL</sequence>
<gene>
    <name evidence="4" type="ORF">MOS_622</name>
</gene>
<evidence type="ECO:0000256" key="2">
    <source>
        <dbReference type="ARBA" id="ARBA00022840"/>
    </source>
</evidence>
<dbReference type="GO" id="GO:0000731">
    <property type="term" value="P:DNA synthesis involved in DNA repair"/>
    <property type="evidence" value="ECO:0007669"/>
    <property type="project" value="TreeGrafter"/>
</dbReference>
<protein>
    <submittedName>
        <fullName evidence="4">ATPase, AAA family</fullName>
    </submittedName>
</protein>
<evidence type="ECO:0000313" key="5">
    <source>
        <dbReference type="Proteomes" id="UP000009399"/>
    </source>
</evidence>
<dbReference type="InterPro" id="IPR051314">
    <property type="entry name" value="AAA_ATPase_RarA/MGS1/WRNIP1"/>
</dbReference>
<dbReference type="GO" id="GO:0017116">
    <property type="term" value="F:single-stranded DNA helicase activity"/>
    <property type="evidence" value="ECO:0007669"/>
    <property type="project" value="TreeGrafter"/>
</dbReference>
<dbReference type="GO" id="GO:0008047">
    <property type="term" value="F:enzyme activator activity"/>
    <property type="evidence" value="ECO:0007669"/>
    <property type="project" value="TreeGrafter"/>
</dbReference>
<dbReference type="EMBL" id="CP003914">
    <property type="protein sequence ID" value="AFX74527.1"/>
    <property type="molecule type" value="Genomic_DNA"/>
</dbReference>
<feature type="domain" description="AAA+ ATPase" evidence="3">
    <location>
        <begin position="32"/>
        <end position="139"/>
    </location>
</feature>
<dbReference type="AlphaFoldDB" id="A0AAI8FDB2"/>